<evidence type="ECO:0000313" key="2">
    <source>
        <dbReference type="EMBL" id="PMP79997.1"/>
    </source>
</evidence>
<gene>
    <name evidence="2" type="ORF">C0184_09570</name>
</gene>
<dbReference type="Pfam" id="PF13451">
    <property type="entry name" value="zf_Tbcl"/>
    <property type="match status" value="1"/>
</dbReference>
<sequence length="68" mass="7933">MAIIFYRDMELICRSCGAKFIFTAGEQEFYADKGFLHEPTRCPKCRNRREAASLRRRAATPLSEDEEE</sequence>
<name>A0A2J6X3L3_9CHLR</name>
<dbReference type="InterPro" id="IPR025306">
    <property type="entry name" value="Zn-bnd_dom_prob"/>
</dbReference>
<reference evidence="2 3" key="1">
    <citation type="submission" date="2018-01" db="EMBL/GenBank/DDBJ databases">
        <title>Metagenomic assembled genomes from two thermal pools in the Uzon Caldera, Kamchatka, Russia.</title>
        <authorList>
            <person name="Wilkins L."/>
            <person name="Ettinger C."/>
        </authorList>
    </citation>
    <scope>NUCLEOTIDE SEQUENCE [LARGE SCALE GENOMIC DNA]</scope>
    <source>
        <strain evidence="2">ZAV-02</strain>
    </source>
</reference>
<accession>A0A2J6X3L3</accession>
<dbReference type="AlphaFoldDB" id="A0A2J6X3L3"/>
<organism evidence="2 3">
    <name type="scientific">Chloroflexus aggregans</name>
    <dbReference type="NCBI Taxonomy" id="152260"/>
    <lineage>
        <taxon>Bacteria</taxon>
        <taxon>Bacillati</taxon>
        <taxon>Chloroflexota</taxon>
        <taxon>Chloroflexia</taxon>
        <taxon>Chloroflexales</taxon>
        <taxon>Chloroflexineae</taxon>
        <taxon>Chloroflexaceae</taxon>
        <taxon>Chloroflexus</taxon>
    </lineage>
</organism>
<dbReference type="EMBL" id="PNIQ01000635">
    <property type="protein sequence ID" value="PMP79997.1"/>
    <property type="molecule type" value="Genomic_DNA"/>
</dbReference>
<evidence type="ECO:0000259" key="1">
    <source>
        <dbReference type="Pfam" id="PF13451"/>
    </source>
</evidence>
<evidence type="ECO:0000313" key="3">
    <source>
        <dbReference type="Proteomes" id="UP000243376"/>
    </source>
</evidence>
<protein>
    <recommendedName>
        <fullName evidence="1">Probable zinc-binding domain-containing protein</fullName>
    </recommendedName>
</protein>
<feature type="domain" description="Probable zinc-binding" evidence="1">
    <location>
        <begin position="7"/>
        <end position="51"/>
    </location>
</feature>
<comment type="caution">
    <text evidence="2">The sequence shown here is derived from an EMBL/GenBank/DDBJ whole genome shotgun (WGS) entry which is preliminary data.</text>
</comment>
<proteinExistence type="predicted"/>
<dbReference type="Proteomes" id="UP000243376">
    <property type="component" value="Unassembled WGS sequence"/>
</dbReference>